<feature type="transmembrane region" description="Helical" evidence="7">
    <location>
        <begin position="279"/>
        <end position="298"/>
    </location>
</feature>
<evidence type="ECO:0000256" key="6">
    <source>
        <dbReference type="SAM" id="MobiDB-lite"/>
    </source>
</evidence>
<dbReference type="Gene3D" id="1.10.3730.20">
    <property type="match status" value="1"/>
</dbReference>
<sequence length="350" mass="35326">MTVTAPTIEDVTRSLARADADATGDPTGDPVPVPRVDARLVAVAGSLCIAFSPIFIALAGTSPGTATFFRCALALPLLAPLALLEWRRRRRTAASTGNRPFVLLLGGVLLGLDMTLWAESVRAVGAGVSTVVVNAQVVILPLLAFLVLGERVRRTFVLAVPVMLVGVALAGGLVGGSEAMVGSAPVRGTVTALVAAVAYAGYLLFVRLGAGPGQRFTPVAIATVGAGATSFVIGSFWQGVDLAPGWPAIGWLVALAVVGQVTGWVLIASALPRLPSSTGASILLLQPVGAVLLGAVILGERPGVLQLLGCAVVLGAVAVAARTRAAPPPEPAGEPAVEARGEAAEDAERG</sequence>
<dbReference type="InterPro" id="IPR000620">
    <property type="entry name" value="EamA_dom"/>
</dbReference>
<gene>
    <name evidence="9" type="ORF">GCM10023203_03820</name>
</gene>
<name>A0ABP9DW22_9PSEU</name>
<keyword evidence="4 7" id="KW-1133">Transmembrane helix</keyword>
<keyword evidence="3 7" id="KW-0812">Transmembrane</keyword>
<evidence type="ECO:0000256" key="1">
    <source>
        <dbReference type="ARBA" id="ARBA00004141"/>
    </source>
</evidence>
<feature type="domain" description="EamA" evidence="8">
    <location>
        <begin position="40"/>
        <end position="170"/>
    </location>
</feature>
<evidence type="ECO:0000256" key="2">
    <source>
        <dbReference type="ARBA" id="ARBA00007362"/>
    </source>
</evidence>
<dbReference type="PANTHER" id="PTHR32322:SF9">
    <property type="entry name" value="AMINO-ACID METABOLITE EFFLUX PUMP-RELATED"/>
    <property type="match status" value="1"/>
</dbReference>
<keyword evidence="10" id="KW-1185">Reference proteome</keyword>
<feature type="compositionally biased region" description="Basic and acidic residues" evidence="6">
    <location>
        <begin position="337"/>
        <end position="350"/>
    </location>
</feature>
<comment type="similarity">
    <text evidence="2">Belongs to the EamA transporter family.</text>
</comment>
<organism evidence="9 10">
    <name type="scientific">Actinomycetospora straminea</name>
    <dbReference type="NCBI Taxonomy" id="663607"/>
    <lineage>
        <taxon>Bacteria</taxon>
        <taxon>Bacillati</taxon>
        <taxon>Actinomycetota</taxon>
        <taxon>Actinomycetes</taxon>
        <taxon>Pseudonocardiales</taxon>
        <taxon>Pseudonocardiaceae</taxon>
        <taxon>Actinomycetospora</taxon>
    </lineage>
</organism>
<feature type="transmembrane region" description="Helical" evidence="7">
    <location>
        <begin position="304"/>
        <end position="321"/>
    </location>
</feature>
<dbReference type="Proteomes" id="UP001500457">
    <property type="component" value="Unassembled WGS sequence"/>
</dbReference>
<feature type="transmembrane region" description="Helical" evidence="7">
    <location>
        <begin position="155"/>
        <end position="174"/>
    </location>
</feature>
<feature type="transmembrane region" description="Helical" evidence="7">
    <location>
        <begin position="124"/>
        <end position="148"/>
    </location>
</feature>
<dbReference type="SUPFAM" id="SSF103481">
    <property type="entry name" value="Multidrug resistance efflux transporter EmrE"/>
    <property type="match status" value="2"/>
</dbReference>
<dbReference type="EMBL" id="BAABHQ010000001">
    <property type="protein sequence ID" value="GAA4859939.1"/>
    <property type="molecule type" value="Genomic_DNA"/>
</dbReference>
<evidence type="ECO:0000256" key="3">
    <source>
        <dbReference type="ARBA" id="ARBA00022692"/>
    </source>
</evidence>
<comment type="caution">
    <text evidence="9">The sequence shown here is derived from an EMBL/GenBank/DDBJ whole genome shotgun (WGS) entry which is preliminary data.</text>
</comment>
<evidence type="ECO:0000313" key="9">
    <source>
        <dbReference type="EMBL" id="GAA4859939.1"/>
    </source>
</evidence>
<accession>A0ABP9DW22</accession>
<feature type="transmembrane region" description="Helical" evidence="7">
    <location>
        <begin position="40"/>
        <end position="61"/>
    </location>
</feature>
<protein>
    <submittedName>
        <fullName evidence="9">DMT family transporter</fullName>
    </submittedName>
</protein>
<feature type="transmembrane region" description="Helical" evidence="7">
    <location>
        <begin position="67"/>
        <end position="86"/>
    </location>
</feature>
<proteinExistence type="inferred from homology"/>
<dbReference type="InterPro" id="IPR037185">
    <property type="entry name" value="EmrE-like"/>
</dbReference>
<evidence type="ECO:0000259" key="8">
    <source>
        <dbReference type="Pfam" id="PF00892"/>
    </source>
</evidence>
<feature type="transmembrane region" description="Helical" evidence="7">
    <location>
        <begin position="98"/>
        <end position="118"/>
    </location>
</feature>
<feature type="domain" description="EamA" evidence="8">
    <location>
        <begin position="188"/>
        <end position="320"/>
    </location>
</feature>
<evidence type="ECO:0000256" key="5">
    <source>
        <dbReference type="ARBA" id="ARBA00023136"/>
    </source>
</evidence>
<feature type="transmembrane region" description="Helical" evidence="7">
    <location>
        <begin position="218"/>
        <end position="237"/>
    </location>
</feature>
<reference evidence="10" key="1">
    <citation type="journal article" date="2019" name="Int. J. Syst. Evol. Microbiol.">
        <title>The Global Catalogue of Microorganisms (GCM) 10K type strain sequencing project: providing services to taxonomists for standard genome sequencing and annotation.</title>
        <authorList>
            <consortium name="The Broad Institute Genomics Platform"/>
            <consortium name="The Broad Institute Genome Sequencing Center for Infectious Disease"/>
            <person name="Wu L."/>
            <person name="Ma J."/>
        </authorList>
    </citation>
    <scope>NUCLEOTIDE SEQUENCE [LARGE SCALE GENOMIC DNA]</scope>
    <source>
        <strain evidence="10">JCM 17983</strain>
    </source>
</reference>
<dbReference type="InterPro" id="IPR050638">
    <property type="entry name" value="AA-Vitamin_Transporters"/>
</dbReference>
<feature type="transmembrane region" description="Helical" evidence="7">
    <location>
        <begin position="186"/>
        <end position="206"/>
    </location>
</feature>
<evidence type="ECO:0000256" key="4">
    <source>
        <dbReference type="ARBA" id="ARBA00022989"/>
    </source>
</evidence>
<keyword evidence="5 7" id="KW-0472">Membrane</keyword>
<feature type="region of interest" description="Disordered" evidence="6">
    <location>
        <begin position="325"/>
        <end position="350"/>
    </location>
</feature>
<feature type="transmembrane region" description="Helical" evidence="7">
    <location>
        <begin position="249"/>
        <end position="267"/>
    </location>
</feature>
<dbReference type="PANTHER" id="PTHR32322">
    <property type="entry name" value="INNER MEMBRANE TRANSPORTER"/>
    <property type="match status" value="1"/>
</dbReference>
<evidence type="ECO:0000256" key="7">
    <source>
        <dbReference type="SAM" id="Phobius"/>
    </source>
</evidence>
<dbReference type="Pfam" id="PF00892">
    <property type="entry name" value="EamA"/>
    <property type="match status" value="2"/>
</dbReference>
<comment type="subcellular location">
    <subcellularLocation>
        <location evidence="1">Membrane</location>
        <topology evidence="1">Multi-pass membrane protein</topology>
    </subcellularLocation>
</comment>
<evidence type="ECO:0000313" key="10">
    <source>
        <dbReference type="Proteomes" id="UP001500457"/>
    </source>
</evidence>